<dbReference type="STRING" id="1737425.GCA_900049755_02381"/>
<evidence type="ECO:0000313" key="2">
    <source>
        <dbReference type="Proteomes" id="UP000247696"/>
    </source>
</evidence>
<organism evidence="1 2">
    <name type="scientific">Corynebacterium provencense</name>
    <dbReference type="NCBI Taxonomy" id="1737425"/>
    <lineage>
        <taxon>Bacteria</taxon>
        <taxon>Bacillati</taxon>
        <taxon>Actinomycetota</taxon>
        <taxon>Actinomycetes</taxon>
        <taxon>Mycobacteriales</taxon>
        <taxon>Corynebacteriaceae</taxon>
        <taxon>Corynebacterium</taxon>
    </lineage>
</organism>
<protein>
    <recommendedName>
        <fullName evidence="3">DUF1684 domain-containing protein</fullName>
    </recommendedName>
</protein>
<evidence type="ECO:0008006" key="3">
    <source>
        <dbReference type="Google" id="ProtNLM"/>
    </source>
</evidence>
<dbReference type="AlphaFoldDB" id="A0A2Z3YLN4"/>
<gene>
    <name evidence="1" type="ORF">Csp1_02690</name>
</gene>
<dbReference type="Proteomes" id="UP000247696">
    <property type="component" value="Chromosome"/>
</dbReference>
<accession>A0A2Z3YLN4</accession>
<dbReference type="PANTHER" id="PTHR41913:SF1">
    <property type="entry name" value="DUF1684 DOMAIN-CONTAINING PROTEIN"/>
    <property type="match status" value="1"/>
</dbReference>
<name>A0A2Z3YLN4_9CORY</name>
<reference evidence="2" key="1">
    <citation type="submission" date="2017-11" db="EMBL/GenBank/DDBJ databases">
        <title>Otitis media/interna in a cat caused by the recently described species Corynebacterium provencense.</title>
        <authorList>
            <person name="Kittl S."/>
            <person name="Brodard I."/>
            <person name="Rychener L."/>
            <person name="Jores J."/>
            <person name="Roosje P."/>
            <person name="Gobeli Brawand S."/>
        </authorList>
    </citation>
    <scope>NUCLEOTIDE SEQUENCE [LARGE SCALE GENOMIC DNA]</scope>
    <source>
        <strain evidence="2">17KM38</strain>
    </source>
</reference>
<dbReference type="RefSeq" id="WP_110480879.1">
    <property type="nucleotide sequence ID" value="NZ_CP024988.1"/>
</dbReference>
<sequence>MTSGADHSNLTGDLTGYLTGDLKQWQQQWQLWHSDRETSVAGPTGQTALTGTHWISATTDSGAEVVDGLPGLWHTTVDGVSGTGLPTGYGASEVELTAGQSISDGTVTLTVIERGGRRAVRTFDRAARTRTAFTGIDTFAPSGRWVLPATFIPDSRTVGVTAIDGYVSESTAAGWVSFTVDGAEHRLQVSADGDGSLRAVFSDASTALGTHRFRFLSVDRPDPAGHTVIDFNYAYLPPCAFSDHFLCPLPAAENRLDISVEAGERAVVLAETDPDGHR</sequence>
<dbReference type="PANTHER" id="PTHR41913">
    <property type="entry name" value="DUF1684 DOMAIN-CONTAINING PROTEIN"/>
    <property type="match status" value="1"/>
</dbReference>
<dbReference type="KEGG" id="cpre:Csp1_02690"/>
<proteinExistence type="predicted"/>
<dbReference type="EMBL" id="CP024988">
    <property type="protein sequence ID" value="AWT25095.1"/>
    <property type="molecule type" value="Genomic_DNA"/>
</dbReference>
<dbReference type="Pfam" id="PF07920">
    <property type="entry name" value="DUF1684"/>
    <property type="match status" value="1"/>
</dbReference>
<evidence type="ECO:0000313" key="1">
    <source>
        <dbReference type="EMBL" id="AWT25095.1"/>
    </source>
</evidence>
<keyword evidence="2" id="KW-1185">Reference proteome</keyword>
<dbReference type="InterPro" id="IPR012467">
    <property type="entry name" value="DUF1684"/>
</dbReference>
<dbReference type="OrthoDB" id="5493262at2"/>